<dbReference type="Proteomes" id="UP001142393">
    <property type="component" value="Unassembled WGS sequence"/>
</dbReference>
<feature type="signal peptide" evidence="1">
    <location>
        <begin position="1"/>
        <end position="15"/>
    </location>
</feature>
<reference evidence="3 4" key="1">
    <citation type="journal article" date="2023" name="Proc. Natl. Acad. Sci. U.S.A.">
        <title>A global phylogenomic analysis of the shiitake genus Lentinula.</title>
        <authorList>
            <person name="Sierra-Patev S."/>
            <person name="Min B."/>
            <person name="Naranjo-Ortiz M."/>
            <person name="Looney B."/>
            <person name="Konkel Z."/>
            <person name="Slot J.C."/>
            <person name="Sakamoto Y."/>
            <person name="Steenwyk J.L."/>
            <person name="Rokas A."/>
            <person name="Carro J."/>
            <person name="Camarero S."/>
            <person name="Ferreira P."/>
            <person name="Molpeceres G."/>
            <person name="Ruiz-Duenas F.J."/>
            <person name="Serrano A."/>
            <person name="Henrissat B."/>
            <person name="Drula E."/>
            <person name="Hughes K.W."/>
            <person name="Mata J.L."/>
            <person name="Ishikawa N.K."/>
            <person name="Vargas-Isla R."/>
            <person name="Ushijima S."/>
            <person name="Smith C.A."/>
            <person name="Donoghue J."/>
            <person name="Ahrendt S."/>
            <person name="Andreopoulos W."/>
            <person name="He G."/>
            <person name="LaButti K."/>
            <person name="Lipzen A."/>
            <person name="Ng V."/>
            <person name="Riley R."/>
            <person name="Sandor L."/>
            <person name="Barry K."/>
            <person name="Martinez A.T."/>
            <person name="Xiao Y."/>
            <person name="Gibbons J.G."/>
            <person name="Terashima K."/>
            <person name="Grigoriev I.V."/>
            <person name="Hibbett D."/>
        </authorList>
    </citation>
    <scope>NUCLEOTIDE SEQUENCE [LARGE SCALE GENOMIC DNA]</scope>
    <source>
        <strain evidence="3 4">TFB7810</strain>
    </source>
</reference>
<proteinExistence type="predicted"/>
<sequence length="230" mass="23971">MKSLIFLSIAAVVHGYVQLPSGTTSFTQYSGCGSPACGIAASGYTAAINQLAFGSAPGLGAGDACGRCFQLTGKADPYSPSFTGPFKSIVVKVTDMCPAAGNQQWCGQTSSNPVNSFGTEFHFDICEDTGGAGAFFPAGHTALTGTFTEVSCSEWSGSDGGALWNGACIKGESAALWPGSVGCGNQGTLNRHEESECSESYLTISDNRNFYINGGSKSRKGYFRCLYLYH</sequence>
<dbReference type="Pfam" id="PF22514">
    <property type="entry name" value="EXPB1_D1"/>
    <property type="match status" value="1"/>
</dbReference>
<accession>A0A9W8P1Y1</accession>
<evidence type="ECO:0000313" key="3">
    <source>
        <dbReference type="EMBL" id="KAJ3745388.1"/>
    </source>
</evidence>
<dbReference type="PROSITE" id="PS50842">
    <property type="entry name" value="EXPANSIN_EG45"/>
    <property type="match status" value="1"/>
</dbReference>
<evidence type="ECO:0000256" key="1">
    <source>
        <dbReference type="SAM" id="SignalP"/>
    </source>
</evidence>
<comment type="caution">
    <text evidence="3">The sequence shown here is derived from an EMBL/GenBank/DDBJ whole genome shotgun (WGS) entry which is preliminary data.</text>
</comment>
<dbReference type="SUPFAM" id="SSF50685">
    <property type="entry name" value="Barwin-like endoglucanases"/>
    <property type="match status" value="1"/>
</dbReference>
<evidence type="ECO:0000313" key="4">
    <source>
        <dbReference type="Proteomes" id="UP001142393"/>
    </source>
</evidence>
<dbReference type="CDD" id="cd22278">
    <property type="entry name" value="DPBB_GH45_endoglucanase"/>
    <property type="match status" value="1"/>
</dbReference>
<gene>
    <name evidence="3" type="ORF">DFH05DRAFT_1396580</name>
</gene>
<dbReference type="EMBL" id="JANVFU010000005">
    <property type="protein sequence ID" value="KAJ3745388.1"/>
    <property type="molecule type" value="Genomic_DNA"/>
</dbReference>
<evidence type="ECO:0000259" key="2">
    <source>
        <dbReference type="PROSITE" id="PS50842"/>
    </source>
</evidence>
<dbReference type="Gene3D" id="2.40.40.10">
    <property type="entry name" value="RlpA-like domain"/>
    <property type="match status" value="1"/>
</dbReference>
<feature type="chain" id="PRO_5040955323" evidence="1">
    <location>
        <begin position="16"/>
        <end position="230"/>
    </location>
</feature>
<feature type="domain" description="Expansin-like EG45" evidence="2">
    <location>
        <begin position="34"/>
        <end position="157"/>
    </location>
</feature>
<dbReference type="InterPro" id="IPR007112">
    <property type="entry name" value="Expansin/allergen_DPBB_dom"/>
</dbReference>
<protein>
    <submittedName>
        <fullName evidence="3">Endoglucanase V-like protein</fullName>
    </submittedName>
</protein>
<dbReference type="InterPro" id="IPR036908">
    <property type="entry name" value="RlpA-like_sf"/>
</dbReference>
<keyword evidence="4" id="KW-1185">Reference proteome</keyword>
<organism evidence="3 4">
    <name type="scientific">Lentinula detonsa</name>
    <dbReference type="NCBI Taxonomy" id="2804962"/>
    <lineage>
        <taxon>Eukaryota</taxon>
        <taxon>Fungi</taxon>
        <taxon>Dikarya</taxon>
        <taxon>Basidiomycota</taxon>
        <taxon>Agaricomycotina</taxon>
        <taxon>Agaricomycetes</taxon>
        <taxon>Agaricomycetidae</taxon>
        <taxon>Agaricales</taxon>
        <taxon>Marasmiineae</taxon>
        <taxon>Omphalotaceae</taxon>
        <taxon>Lentinula</taxon>
    </lineage>
</organism>
<keyword evidence="1" id="KW-0732">Signal</keyword>
<dbReference type="AlphaFoldDB" id="A0A9W8P1Y1"/>
<name>A0A9W8P1Y1_9AGAR</name>